<dbReference type="RefSeq" id="WP_101883964.1">
    <property type="nucleotide sequence ID" value="NZ_NIHT01000010.1"/>
</dbReference>
<reference evidence="1 2" key="1">
    <citation type="journal article" date="2017" name="Genome Med.">
        <title>A novel Ruminococcus gnavus clade enriched in inflammatory bowel disease patients.</title>
        <authorList>
            <person name="Hall A.B."/>
            <person name="Yassour M."/>
            <person name="Sauk J."/>
            <person name="Garner A."/>
            <person name="Jiang X."/>
            <person name="Arthur T."/>
            <person name="Lagoudas G.K."/>
            <person name="Vatanen T."/>
            <person name="Fornelos N."/>
            <person name="Wilson R."/>
            <person name="Bertha M."/>
            <person name="Cohen M."/>
            <person name="Garber J."/>
            <person name="Khalili H."/>
            <person name="Gevers D."/>
            <person name="Ananthakrishnan A.N."/>
            <person name="Kugathasan S."/>
            <person name="Lander E.S."/>
            <person name="Blainey P."/>
            <person name="Vlamakis H."/>
            <person name="Xavier R.J."/>
            <person name="Huttenhower C."/>
        </authorList>
    </citation>
    <scope>NUCLEOTIDE SEQUENCE [LARGE SCALE GENOMIC DNA]</scope>
    <source>
        <strain evidence="1 2">RJX1125</strain>
    </source>
</reference>
<dbReference type="Proteomes" id="UP000235093">
    <property type="component" value="Unassembled WGS sequence"/>
</dbReference>
<dbReference type="AlphaFoldDB" id="A0A2N5PKG8"/>
<dbReference type="EMBL" id="NIHT01000010">
    <property type="protein sequence ID" value="PLT75633.1"/>
    <property type="molecule type" value="Genomic_DNA"/>
</dbReference>
<comment type="caution">
    <text evidence="1">The sequence shown here is derived from an EMBL/GenBank/DDBJ whole genome shotgun (WGS) entry which is preliminary data.</text>
</comment>
<proteinExistence type="predicted"/>
<accession>A0A2N5PKG8</accession>
<evidence type="ECO:0000313" key="1">
    <source>
        <dbReference type="EMBL" id="PLT75633.1"/>
    </source>
</evidence>
<evidence type="ECO:0000313" key="2">
    <source>
        <dbReference type="Proteomes" id="UP000235093"/>
    </source>
</evidence>
<evidence type="ECO:0008006" key="3">
    <source>
        <dbReference type="Google" id="ProtNLM"/>
    </source>
</evidence>
<sequence length="285" mass="31121">MPNSITLRKQYSTMLDLVYKKSSLTSILDGPSELIREGANANEILIPKMSMQGLANYDKSSGYVNGDVTLDYETVKCDYDRGRKFNVDAMDNIESAGVAFGRLAGEFIRTQVVPELDAWRFSKYAQISGITTAEGALNDGKAALAALRAARNAIEDAEGDVSTCYLFINPALVGMVEDLDTTASRRALEGWAGIVKVPSARFYTKVDLTANGDGGFAKNSDGKAINFMAIDRNAAIQYQKHTVPKIISPDQNQAADAYMYAYRTVGMCDAYENKVKGIYCHHVGE</sequence>
<organism evidence="1 2">
    <name type="scientific">Mediterraneibacter gnavus</name>
    <name type="common">Ruminococcus gnavus</name>
    <dbReference type="NCBI Taxonomy" id="33038"/>
    <lineage>
        <taxon>Bacteria</taxon>
        <taxon>Bacillati</taxon>
        <taxon>Bacillota</taxon>
        <taxon>Clostridia</taxon>
        <taxon>Lachnospirales</taxon>
        <taxon>Lachnospiraceae</taxon>
        <taxon>Mediterraneibacter</taxon>
    </lineage>
</organism>
<protein>
    <recommendedName>
        <fullName evidence="3">Capsid protein</fullName>
    </recommendedName>
</protein>
<gene>
    <name evidence="1" type="ORF">CDL23_08055</name>
</gene>
<name>A0A2N5PKG8_MEDGN</name>